<reference evidence="2" key="1">
    <citation type="submission" date="2023-07" db="EMBL/GenBank/DDBJ databases">
        <title>Conexibacter stalactiti sp. nov., isolated from stalactites in a lava cave and emended description of the genus Conexibacter.</title>
        <authorList>
            <person name="Lee S.D."/>
        </authorList>
    </citation>
    <scope>NUCLEOTIDE SEQUENCE [LARGE SCALE GENOMIC DNA]</scope>
    <source>
        <strain evidence="2">KCTC 39840</strain>
    </source>
</reference>
<gene>
    <name evidence="1" type="ORF">R7226_01260</name>
</gene>
<evidence type="ECO:0000313" key="1">
    <source>
        <dbReference type="EMBL" id="MDW5592947.1"/>
    </source>
</evidence>
<name>A0ABU4HI48_9ACTN</name>
<reference evidence="1 2" key="2">
    <citation type="submission" date="2023-10" db="EMBL/GenBank/DDBJ databases">
        <authorList>
            <person name="Han X.F."/>
        </authorList>
    </citation>
    <scope>NUCLEOTIDE SEQUENCE [LARGE SCALE GENOMIC DNA]</scope>
    <source>
        <strain evidence="1 2">KCTC 39840</strain>
    </source>
</reference>
<dbReference type="Gene3D" id="3.40.50.2000">
    <property type="entry name" value="Glycogen Phosphorylase B"/>
    <property type="match status" value="1"/>
</dbReference>
<dbReference type="SUPFAM" id="SSF53756">
    <property type="entry name" value="UDP-Glycosyltransferase/glycogen phosphorylase"/>
    <property type="match status" value="1"/>
</dbReference>
<evidence type="ECO:0000313" key="2">
    <source>
        <dbReference type="Proteomes" id="UP001284601"/>
    </source>
</evidence>
<protein>
    <submittedName>
        <fullName evidence="1">Uncharacterized protein</fullName>
    </submittedName>
</protein>
<organism evidence="1 2">
    <name type="scientific">Conexibacter stalactiti</name>
    <dbReference type="NCBI Taxonomy" id="1940611"/>
    <lineage>
        <taxon>Bacteria</taxon>
        <taxon>Bacillati</taxon>
        <taxon>Actinomycetota</taxon>
        <taxon>Thermoleophilia</taxon>
        <taxon>Solirubrobacterales</taxon>
        <taxon>Conexibacteraceae</taxon>
        <taxon>Conexibacter</taxon>
    </lineage>
</organism>
<proteinExistence type="predicted"/>
<dbReference type="EMBL" id="JAWSTH010000002">
    <property type="protein sequence ID" value="MDW5592947.1"/>
    <property type="molecule type" value="Genomic_DNA"/>
</dbReference>
<keyword evidence="2" id="KW-1185">Reference proteome</keyword>
<dbReference type="RefSeq" id="WP_318595207.1">
    <property type="nucleotide sequence ID" value="NZ_JAWSTH010000002.1"/>
</dbReference>
<accession>A0ABU4HI48</accession>
<sequence>MRIGAICEWKVNAHYRHLIPLAALRARGHEVVHATEGIDAHDARSRPELLRGCDVILGYRALEELEVKGVRTAIARGAAFVWDTDDDLSALPRESPYYRTHGGRQAQRIFAHTVAIARAAHVVTTSTTALAERYRGEGIERIETIDNHLAGGAASAGRRRHDGITIGWTAGLEHASELPRIPIVDTLRRLLDAHPQLRVTTLGLDLDLPSERYAHHAEVRFDQLQEFAGGWDVGIAPLADIPFNRTRSSVKLKEYASAGTPWLASPIGPYAGLGEAQGGRLVADDGWFDALDDLVRHRFARGRLGRRARAWAKTQTIDAVAGRWEAVLEEAVQRRRAQGR</sequence>
<dbReference type="Proteomes" id="UP001284601">
    <property type="component" value="Unassembled WGS sequence"/>
</dbReference>
<comment type="caution">
    <text evidence="1">The sequence shown here is derived from an EMBL/GenBank/DDBJ whole genome shotgun (WGS) entry which is preliminary data.</text>
</comment>